<feature type="compositionally biased region" description="Low complexity" evidence="1">
    <location>
        <begin position="242"/>
        <end position="251"/>
    </location>
</feature>
<protein>
    <submittedName>
        <fullName evidence="4">Uncharacterized protein</fullName>
    </submittedName>
</protein>
<evidence type="ECO:0000256" key="2">
    <source>
        <dbReference type="SAM" id="Phobius"/>
    </source>
</evidence>
<keyword evidence="5" id="KW-1185">Reference proteome</keyword>
<feature type="region of interest" description="Disordered" evidence="1">
    <location>
        <begin position="118"/>
        <end position="185"/>
    </location>
</feature>
<evidence type="ECO:0000313" key="4">
    <source>
        <dbReference type="EMBL" id="KAK0742558.1"/>
    </source>
</evidence>
<organism evidence="4 5">
    <name type="scientific">Apiosordaria backusii</name>
    <dbReference type="NCBI Taxonomy" id="314023"/>
    <lineage>
        <taxon>Eukaryota</taxon>
        <taxon>Fungi</taxon>
        <taxon>Dikarya</taxon>
        <taxon>Ascomycota</taxon>
        <taxon>Pezizomycotina</taxon>
        <taxon>Sordariomycetes</taxon>
        <taxon>Sordariomycetidae</taxon>
        <taxon>Sordariales</taxon>
        <taxon>Lasiosphaeriaceae</taxon>
        <taxon>Apiosordaria</taxon>
    </lineage>
</organism>
<reference evidence="4" key="1">
    <citation type="submission" date="2023-06" db="EMBL/GenBank/DDBJ databases">
        <title>Genome-scale phylogeny and comparative genomics of the fungal order Sordariales.</title>
        <authorList>
            <consortium name="Lawrence Berkeley National Laboratory"/>
            <person name="Hensen N."/>
            <person name="Bonometti L."/>
            <person name="Westerberg I."/>
            <person name="Brannstrom I.O."/>
            <person name="Guillou S."/>
            <person name="Cros-Aarteil S."/>
            <person name="Calhoun S."/>
            <person name="Haridas S."/>
            <person name="Kuo A."/>
            <person name="Mondo S."/>
            <person name="Pangilinan J."/>
            <person name="Riley R."/>
            <person name="Labutti K."/>
            <person name="Andreopoulos B."/>
            <person name="Lipzen A."/>
            <person name="Chen C."/>
            <person name="Yanf M."/>
            <person name="Daum C."/>
            <person name="Ng V."/>
            <person name="Clum A."/>
            <person name="Steindorff A."/>
            <person name="Ohm R."/>
            <person name="Martin F."/>
            <person name="Silar P."/>
            <person name="Natvig D."/>
            <person name="Lalanne C."/>
            <person name="Gautier V."/>
            <person name="Ament-Velasquez S.L."/>
            <person name="Kruys A."/>
            <person name="Hutchinson M.I."/>
            <person name="Powell A.J."/>
            <person name="Barry K."/>
            <person name="Miller A.N."/>
            <person name="Grigoriev I.V."/>
            <person name="Debuchy R."/>
            <person name="Gladieux P."/>
            <person name="Thoren M.H."/>
            <person name="Johannesson H."/>
        </authorList>
    </citation>
    <scope>NUCLEOTIDE SEQUENCE</scope>
    <source>
        <strain evidence="4">CBS 540.89</strain>
    </source>
</reference>
<feature type="chain" id="PRO_5041336988" evidence="3">
    <location>
        <begin position="17"/>
        <end position="329"/>
    </location>
</feature>
<keyword evidence="2" id="KW-1133">Transmembrane helix</keyword>
<evidence type="ECO:0000313" key="5">
    <source>
        <dbReference type="Proteomes" id="UP001172159"/>
    </source>
</evidence>
<sequence>MRTPFAFALLAVRVAGQNGNNGVWFIYPTEGHTYQHMDTVNVTYESPFPTPTLFGWCDGGKTNFYDQRAPGYNASVAVVLNFTSGTPCWFNLRPGRVAGFGANSPAFNLIGVERPSGGVVHGPDTSDPAASSSLVSSAASATAAPTASQVHHEENVSSDGQHETTPAVRADTQQQSDGKFRGDGGGLGGGQSAGIAIGAIIGVLIVAAGLFFWWKKRARKAGQKEQTDQHKGADHKHHCQHHSGQSQWQHQPRTATSWDGSSTYVQSYEHNSAGACVCPAHGQAPTKVPAHGQAPTKIWPVEMSSTNTPSEISTSDPVWVGRPKIELPA</sequence>
<feature type="signal peptide" evidence="3">
    <location>
        <begin position="1"/>
        <end position="16"/>
    </location>
</feature>
<dbReference type="Proteomes" id="UP001172159">
    <property type="component" value="Unassembled WGS sequence"/>
</dbReference>
<feature type="compositionally biased region" description="Basic and acidic residues" evidence="1">
    <location>
        <begin position="222"/>
        <end position="232"/>
    </location>
</feature>
<keyword evidence="2" id="KW-0472">Membrane</keyword>
<keyword evidence="2" id="KW-0812">Transmembrane</keyword>
<feature type="transmembrane region" description="Helical" evidence="2">
    <location>
        <begin position="193"/>
        <end position="214"/>
    </location>
</feature>
<feature type="region of interest" description="Disordered" evidence="1">
    <location>
        <begin position="222"/>
        <end position="260"/>
    </location>
</feature>
<accession>A0AA40K1K7</accession>
<dbReference type="EMBL" id="JAUKTV010000003">
    <property type="protein sequence ID" value="KAK0742558.1"/>
    <property type="molecule type" value="Genomic_DNA"/>
</dbReference>
<name>A0AA40K1K7_9PEZI</name>
<gene>
    <name evidence="4" type="ORF">B0T21DRAFT_382141</name>
</gene>
<dbReference type="AlphaFoldDB" id="A0AA40K1K7"/>
<proteinExistence type="predicted"/>
<feature type="compositionally biased region" description="Low complexity" evidence="1">
    <location>
        <begin position="125"/>
        <end position="148"/>
    </location>
</feature>
<evidence type="ECO:0000256" key="1">
    <source>
        <dbReference type="SAM" id="MobiDB-lite"/>
    </source>
</evidence>
<evidence type="ECO:0000256" key="3">
    <source>
        <dbReference type="SAM" id="SignalP"/>
    </source>
</evidence>
<keyword evidence="3" id="KW-0732">Signal</keyword>
<comment type="caution">
    <text evidence="4">The sequence shown here is derived from an EMBL/GenBank/DDBJ whole genome shotgun (WGS) entry which is preliminary data.</text>
</comment>